<dbReference type="InterPro" id="IPR045584">
    <property type="entry name" value="Pilin-like"/>
</dbReference>
<keyword evidence="9" id="KW-0472">Membrane</keyword>
<evidence type="ECO:0000313" key="11">
    <source>
        <dbReference type="Proteomes" id="UP000239504"/>
    </source>
</evidence>
<dbReference type="EMBL" id="PJCH01000011">
    <property type="protein sequence ID" value="PQA86802.1"/>
    <property type="molecule type" value="Genomic_DNA"/>
</dbReference>
<evidence type="ECO:0000256" key="4">
    <source>
        <dbReference type="ARBA" id="ARBA00022475"/>
    </source>
</evidence>
<dbReference type="Pfam" id="PF11612">
    <property type="entry name" value="T2SSJ"/>
    <property type="match status" value="1"/>
</dbReference>
<organism evidence="10 11">
    <name type="scientific">Hyphococcus luteus</name>
    <dbReference type="NCBI Taxonomy" id="2058213"/>
    <lineage>
        <taxon>Bacteria</taxon>
        <taxon>Pseudomonadati</taxon>
        <taxon>Pseudomonadota</taxon>
        <taxon>Alphaproteobacteria</taxon>
        <taxon>Parvularculales</taxon>
        <taxon>Parvularculaceae</taxon>
        <taxon>Hyphococcus</taxon>
    </lineage>
</organism>
<evidence type="ECO:0000256" key="7">
    <source>
        <dbReference type="ARBA" id="ARBA00022692"/>
    </source>
</evidence>
<evidence type="ECO:0000256" key="3">
    <source>
        <dbReference type="ARBA" id="ARBA00021539"/>
    </source>
</evidence>
<sequence length="219" mass="24323">MTARARQKGMTLPEVLIALLVFAAIATASVYALRLGVDSRDQLARVDAELKTFQIARTLIKEDMAQVTMRRVRNQFGDMEETVFRGNLESFGARREDDERLLAAFVRGGQINPDAAAPRSALQYVEYVYRNGALIRRSRAYLDEAEDADVIERVLFDGLLDAKAEFLLGEQRGELEWADIWPVGAGSAPPRAVAITLERENRPPLRQLFWIGSVGGAGA</sequence>
<evidence type="ECO:0000256" key="5">
    <source>
        <dbReference type="ARBA" id="ARBA00022481"/>
    </source>
</evidence>
<proteinExistence type="inferred from homology"/>
<dbReference type="PANTHER" id="PTHR39583">
    <property type="entry name" value="TYPE II SECRETION SYSTEM PROTEIN J-RELATED"/>
    <property type="match status" value="1"/>
</dbReference>
<dbReference type="PROSITE" id="PS00409">
    <property type="entry name" value="PROKAR_NTER_METHYL"/>
    <property type="match status" value="1"/>
</dbReference>
<dbReference type="RefSeq" id="WP_104830919.1">
    <property type="nucleotide sequence ID" value="NZ_PJCH01000011.1"/>
</dbReference>
<keyword evidence="11" id="KW-1185">Reference proteome</keyword>
<dbReference type="GO" id="GO:0015628">
    <property type="term" value="P:protein secretion by the type II secretion system"/>
    <property type="evidence" value="ECO:0007669"/>
    <property type="project" value="InterPro"/>
</dbReference>
<reference evidence="10 11" key="1">
    <citation type="submission" date="2017-12" db="EMBL/GenBank/DDBJ databases">
        <authorList>
            <person name="Hurst M.R.H."/>
        </authorList>
    </citation>
    <scope>NUCLEOTIDE SEQUENCE [LARGE SCALE GENOMIC DNA]</scope>
    <source>
        <strain evidence="10 11">SY-3-19</strain>
    </source>
</reference>
<keyword evidence="8" id="KW-1133">Transmembrane helix</keyword>
<dbReference type="Proteomes" id="UP000239504">
    <property type="component" value="Unassembled WGS sequence"/>
</dbReference>
<dbReference type="OrthoDB" id="9794345at2"/>
<keyword evidence="7" id="KW-0812">Transmembrane</keyword>
<keyword evidence="6" id="KW-0997">Cell inner membrane</keyword>
<evidence type="ECO:0000256" key="8">
    <source>
        <dbReference type="ARBA" id="ARBA00022989"/>
    </source>
</evidence>
<dbReference type="GO" id="GO:0005886">
    <property type="term" value="C:plasma membrane"/>
    <property type="evidence" value="ECO:0007669"/>
    <property type="project" value="UniProtKB-SubCell"/>
</dbReference>
<keyword evidence="4" id="KW-1003">Cell membrane</keyword>
<dbReference type="Pfam" id="PF07963">
    <property type="entry name" value="N_methyl"/>
    <property type="match status" value="1"/>
</dbReference>
<comment type="similarity">
    <text evidence="2">Belongs to the GSP J family.</text>
</comment>
<dbReference type="GO" id="GO:0015627">
    <property type="term" value="C:type II protein secretion system complex"/>
    <property type="evidence" value="ECO:0007669"/>
    <property type="project" value="InterPro"/>
</dbReference>
<dbReference type="PANTHER" id="PTHR39583:SF2">
    <property type="entry name" value="TYPE II SECRETION SYSTEM PROTEIN J"/>
    <property type="match status" value="1"/>
</dbReference>
<dbReference type="SUPFAM" id="SSF54523">
    <property type="entry name" value="Pili subunits"/>
    <property type="match status" value="1"/>
</dbReference>
<dbReference type="InterPro" id="IPR051621">
    <property type="entry name" value="T2SS_protein_J"/>
</dbReference>
<comment type="subcellular location">
    <subcellularLocation>
        <location evidence="1">Cell inner membrane</location>
        <topology evidence="1">Single-pass membrane protein</topology>
    </subcellularLocation>
</comment>
<name>A0A2S7K2S1_9PROT</name>
<evidence type="ECO:0000256" key="9">
    <source>
        <dbReference type="ARBA" id="ARBA00023136"/>
    </source>
</evidence>
<comment type="caution">
    <text evidence="10">The sequence shown here is derived from an EMBL/GenBank/DDBJ whole genome shotgun (WGS) entry which is preliminary data.</text>
</comment>
<accession>A0A2S7K2S1</accession>
<dbReference type="InterPro" id="IPR012902">
    <property type="entry name" value="N_methyl_site"/>
</dbReference>
<evidence type="ECO:0000313" key="10">
    <source>
        <dbReference type="EMBL" id="PQA86802.1"/>
    </source>
</evidence>
<protein>
    <recommendedName>
        <fullName evidence="3">Type II secretion system protein J</fullName>
    </recommendedName>
</protein>
<gene>
    <name evidence="10" type="primary">gspJ</name>
    <name evidence="10" type="ORF">CW354_15065</name>
</gene>
<keyword evidence="5" id="KW-0488">Methylation</keyword>
<dbReference type="Gene3D" id="3.10.610.10">
    <property type="entry name" value="GSPII I/J protein-like"/>
    <property type="match status" value="1"/>
</dbReference>
<evidence type="ECO:0000256" key="2">
    <source>
        <dbReference type="ARBA" id="ARBA00011084"/>
    </source>
</evidence>
<dbReference type="AlphaFoldDB" id="A0A2S7K2S1"/>
<evidence type="ECO:0000256" key="1">
    <source>
        <dbReference type="ARBA" id="ARBA00004377"/>
    </source>
</evidence>
<dbReference type="NCBIfam" id="TIGR02532">
    <property type="entry name" value="IV_pilin_GFxxxE"/>
    <property type="match status" value="1"/>
</dbReference>
<dbReference type="NCBIfam" id="TIGR01711">
    <property type="entry name" value="gspJ"/>
    <property type="match status" value="1"/>
</dbReference>
<evidence type="ECO:0000256" key="6">
    <source>
        <dbReference type="ARBA" id="ARBA00022519"/>
    </source>
</evidence>
<dbReference type="InterPro" id="IPR010055">
    <property type="entry name" value="T2SS_protein-GspJ"/>
</dbReference>